<reference evidence="5 6" key="1">
    <citation type="submission" date="2018-08" db="EMBL/GenBank/DDBJ databases">
        <title>Comparative genomics of wild bee and flower associated Lactobacillus reveals potential adaptation to the bee host.</title>
        <authorList>
            <person name="Vuong H.Q."/>
            <person name="Mcfrederick Q.S."/>
        </authorList>
    </citation>
    <scope>NUCLEOTIDE SEQUENCE [LARGE SCALE GENOMIC DNA]</scope>
    <source>
        <strain evidence="5 6">HV_13</strain>
    </source>
</reference>
<comment type="similarity">
    <text evidence="1">Belongs to the type-I restriction system S methylase family.</text>
</comment>
<dbReference type="EMBL" id="QUAV01000003">
    <property type="protein sequence ID" value="TPR24478.1"/>
    <property type="molecule type" value="Genomic_DNA"/>
</dbReference>
<feature type="domain" description="Type I restriction modification DNA specificity" evidence="4">
    <location>
        <begin position="203"/>
        <end position="375"/>
    </location>
</feature>
<keyword evidence="6" id="KW-1185">Reference proteome</keyword>
<dbReference type="Gene3D" id="3.90.220.20">
    <property type="entry name" value="DNA methylase specificity domains"/>
    <property type="match status" value="2"/>
</dbReference>
<comment type="caution">
    <text evidence="5">The sequence shown here is derived from an EMBL/GenBank/DDBJ whole genome shotgun (WGS) entry which is preliminary data.</text>
</comment>
<evidence type="ECO:0000256" key="2">
    <source>
        <dbReference type="ARBA" id="ARBA00022747"/>
    </source>
</evidence>
<keyword evidence="5" id="KW-0255">Endonuclease</keyword>
<feature type="domain" description="Type I restriction modification DNA specificity" evidence="4">
    <location>
        <begin position="20"/>
        <end position="174"/>
    </location>
</feature>
<keyword evidence="5" id="KW-0540">Nuclease</keyword>
<proteinExistence type="inferred from homology"/>
<evidence type="ECO:0000256" key="1">
    <source>
        <dbReference type="ARBA" id="ARBA00010923"/>
    </source>
</evidence>
<dbReference type="SUPFAM" id="SSF116734">
    <property type="entry name" value="DNA methylase specificity domain"/>
    <property type="match status" value="2"/>
</dbReference>
<dbReference type="Gene3D" id="1.10.287.1120">
    <property type="entry name" value="Bipartite methylase S protein"/>
    <property type="match status" value="1"/>
</dbReference>
<evidence type="ECO:0000313" key="5">
    <source>
        <dbReference type="EMBL" id="TPR24478.1"/>
    </source>
</evidence>
<protein>
    <submittedName>
        <fullName evidence="5">Restriction endonuclease subunit S</fullName>
    </submittedName>
</protein>
<dbReference type="InterPro" id="IPR052021">
    <property type="entry name" value="Type-I_RS_S_subunit"/>
</dbReference>
<dbReference type="InterPro" id="IPR000055">
    <property type="entry name" value="Restrct_endonuc_typeI_TRD"/>
</dbReference>
<dbReference type="PANTHER" id="PTHR30408:SF12">
    <property type="entry name" value="TYPE I RESTRICTION ENZYME MJAVIII SPECIFICITY SUBUNIT"/>
    <property type="match status" value="1"/>
</dbReference>
<organism evidence="5 6">
    <name type="scientific">Apilactobacillus micheneri</name>
    <dbReference type="NCBI Taxonomy" id="1899430"/>
    <lineage>
        <taxon>Bacteria</taxon>
        <taxon>Bacillati</taxon>
        <taxon>Bacillota</taxon>
        <taxon>Bacilli</taxon>
        <taxon>Lactobacillales</taxon>
        <taxon>Lactobacillaceae</taxon>
        <taxon>Apilactobacillus</taxon>
    </lineage>
</organism>
<dbReference type="GO" id="GO:0004519">
    <property type="term" value="F:endonuclease activity"/>
    <property type="evidence" value="ECO:0007669"/>
    <property type="project" value="UniProtKB-KW"/>
</dbReference>
<keyword evidence="2" id="KW-0680">Restriction system</keyword>
<dbReference type="InterPro" id="IPR044946">
    <property type="entry name" value="Restrct_endonuc_typeI_TRD_sf"/>
</dbReference>
<dbReference type="RefSeq" id="WP_140925909.1">
    <property type="nucleotide sequence ID" value="NZ_QUAU01000003.1"/>
</dbReference>
<gene>
    <name evidence="5" type="ORF">DY114_04145</name>
</gene>
<dbReference type="Pfam" id="PF01420">
    <property type="entry name" value="Methylase_S"/>
    <property type="match status" value="2"/>
</dbReference>
<keyword evidence="5" id="KW-0378">Hydrolase</keyword>
<accession>A0ABY2YY16</accession>
<evidence type="ECO:0000259" key="4">
    <source>
        <dbReference type="Pfam" id="PF01420"/>
    </source>
</evidence>
<evidence type="ECO:0000256" key="3">
    <source>
        <dbReference type="ARBA" id="ARBA00023125"/>
    </source>
</evidence>
<dbReference type="Proteomes" id="UP000777560">
    <property type="component" value="Unassembled WGS sequence"/>
</dbReference>
<evidence type="ECO:0000313" key="6">
    <source>
        <dbReference type="Proteomes" id="UP000777560"/>
    </source>
</evidence>
<sequence length="393" mass="45133">MTKNSIKKIPRLRFKGFEGEWNRSKLRNLGTFQAGGDVDKNKLKSKGNYPVIANNLSNQGIIGYYDNTYKIDEPALTITGRGTVGVAKSRYYKFTPVVRLLVFKSKLDLKFSELSINNLNIFNESTGVPQLTSPQMGSYDILYPKLNEQEKIGSFFAKLDQLIDLQSKKVEQLKKLKRGYLQKMFPQKGESVPRLRFNGFSGEWKDNSLLNLGETFTGLSGKNKNDFGHGDAQYVTYKNVYLNTILSKNMNENVEIDDKQNKVQKGDIFFTTSSETPYEVGLSSVLTYNQSNLYLNSFTFGYRPNIKFNNYFIGYLLRSNGIRKKIYPLAQGISRYNLSKKSFIKMHIRYPSLSEQNAIGNLFKNISKDLLNQNNKLQYLKKLKKAYLQKIFC</sequence>
<name>A0ABY2YY16_9LACO</name>
<dbReference type="PANTHER" id="PTHR30408">
    <property type="entry name" value="TYPE-1 RESTRICTION ENZYME ECOKI SPECIFICITY PROTEIN"/>
    <property type="match status" value="1"/>
</dbReference>
<keyword evidence="3" id="KW-0238">DNA-binding</keyword>